<protein>
    <recommendedName>
        <fullName evidence="3">Bacterial sugar transferase domain-containing protein</fullName>
    </recommendedName>
</protein>
<dbReference type="GO" id="GO:0016780">
    <property type="term" value="F:phosphotransferase activity, for other substituted phosphate groups"/>
    <property type="evidence" value="ECO:0007669"/>
    <property type="project" value="TreeGrafter"/>
</dbReference>
<evidence type="ECO:0000256" key="2">
    <source>
        <dbReference type="SAM" id="Phobius"/>
    </source>
</evidence>
<accession>A0A917MA19</accession>
<dbReference type="EMBL" id="BMFR01000026">
    <property type="protein sequence ID" value="GGG87275.1"/>
    <property type="molecule type" value="Genomic_DNA"/>
</dbReference>
<dbReference type="InterPro" id="IPR003362">
    <property type="entry name" value="Bact_transf"/>
</dbReference>
<dbReference type="AlphaFoldDB" id="A0A917MA19"/>
<dbReference type="PANTHER" id="PTHR30576:SF0">
    <property type="entry name" value="UNDECAPRENYL-PHOSPHATE N-ACETYLGALACTOSAMINYL 1-PHOSPHATE TRANSFERASE-RELATED"/>
    <property type="match status" value="1"/>
</dbReference>
<reference evidence="4" key="1">
    <citation type="journal article" date="2014" name="Int. J. Syst. Evol. Microbiol.">
        <title>Complete genome sequence of Corynebacterium casei LMG S-19264T (=DSM 44701T), isolated from a smear-ripened cheese.</title>
        <authorList>
            <consortium name="US DOE Joint Genome Institute (JGI-PGF)"/>
            <person name="Walter F."/>
            <person name="Albersmeier A."/>
            <person name="Kalinowski J."/>
            <person name="Ruckert C."/>
        </authorList>
    </citation>
    <scope>NUCLEOTIDE SEQUENCE</scope>
    <source>
        <strain evidence="4">CGMCC 1.12754</strain>
    </source>
</reference>
<keyword evidence="2" id="KW-1133">Transmembrane helix</keyword>
<keyword evidence="5" id="KW-1185">Reference proteome</keyword>
<proteinExistence type="inferred from homology"/>
<dbReference type="Proteomes" id="UP000622860">
    <property type="component" value="Unassembled WGS sequence"/>
</dbReference>
<reference evidence="4" key="2">
    <citation type="submission" date="2020-09" db="EMBL/GenBank/DDBJ databases">
        <authorList>
            <person name="Sun Q."/>
            <person name="Zhou Y."/>
        </authorList>
    </citation>
    <scope>NUCLEOTIDE SEQUENCE</scope>
    <source>
        <strain evidence="4">CGMCC 1.12754</strain>
    </source>
</reference>
<comment type="caution">
    <text evidence="4">The sequence shown here is derived from an EMBL/GenBank/DDBJ whole genome shotgun (WGS) entry which is preliminary data.</text>
</comment>
<comment type="similarity">
    <text evidence="1">Belongs to the bacterial sugar transferase family.</text>
</comment>
<keyword evidence="2" id="KW-0812">Transmembrane</keyword>
<dbReference type="PANTHER" id="PTHR30576">
    <property type="entry name" value="COLANIC BIOSYNTHESIS UDP-GLUCOSE LIPID CARRIER TRANSFERASE"/>
    <property type="match status" value="1"/>
</dbReference>
<evidence type="ECO:0000259" key="3">
    <source>
        <dbReference type="Pfam" id="PF02397"/>
    </source>
</evidence>
<dbReference type="Pfam" id="PF02397">
    <property type="entry name" value="Bac_transf"/>
    <property type="match status" value="1"/>
</dbReference>
<evidence type="ECO:0000256" key="1">
    <source>
        <dbReference type="ARBA" id="ARBA00006464"/>
    </source>
</evidence>
<feature type="domain" description="Bacterial sugar transferase" evidence="3">
    <location>
        <begin position="24"/>
        <end position="219"/>
    </location>
</feature>
<feature type="transmembrane region" description="Helical" evidence="2">
    <location>
        <begin position="26"/>
        <end position="51"/>
    </location>
</feature>
<keyword evidence="2" id="KW-0472">Membrane</keyword>
<sequence>MEAWQNIRIKTVSRKRGMLYFIAKRIIDIVVSTVLLVLVAPLLVVISIIIYKQEGGPILYKEARIGKHDRPFILWKFRTTTIPSKVIRAFPPHPFPNKWSEGVPNEFVYRNNCTASMTKTGIWLRKYRFDLIPEFINVLKGDMSLVGPQPETPEIANYYNQNQRNRLNMRPGITGYAQVNGKSEYNHHDKKIAYDLYYIKNCSIRFDITIFSQAISRLIKNK</sequence>
<evidence type="ECO:0000313" key="4">
    <source>
        <dbReference type="EMBL" id="GGG87275.1"/>
    </source>
</evidence>
<organism evidence="4 5">
    <name type="scientific">Virgibacillus oceani</name>
    <dbReference type="NCBI Taxonomy" id="1479511"/>
    <lineage>
        <taxon>Bacteria</taxon>
        <taxon>Bacillati</taxon>
        <taxon>Bacillota</taxon>
        <taxon>Bacilli</taxon>
        <taxon>Bacillales</taxon>
        <taxon>Bacillaceae</taxon>
        <taxon>Virgibacillus</taxon>
    </lineage>
</organism>
<evidence type="ECO:0000313" key="5">
    <source>
        <dbReference type="Proteomes" id="UP000622860"/>
    </source>
</evidence>
<dbReference type="RefSeq" id="WP_188456804.1">
    <property type="nucleotide sequence ID" value="NZ_BMFR01000026.1"/>
</dbReference>
<name>A0A917MA19_9BACI</name>
<gene>
    <name evidence="4" type="ORF">GCM10011398_36410</name>
</gene>